<dbReference type="AlphaFoldDB" id="A0A7C1E8X2"/>
<comment type="caution">
    <text evidence="4">The sequence shown here is derived from an EMBL/GenBank/DDBJ whole genome shotgun (WGS) entry which is preliminary data.</text>
</comment>
<protein>
    <submittedName>
        <fullName evidence="4">CBS domain-containing protein</fullName>
    </submittedName>
</protein>
<feature type="domain" description="CBS" evidence="3">
    <location>
        <begin position="217"/>
        <end position="270"/>
    </location>
</feature>
<evidence type="ECO:0000313" key="4">
    <source>
        <dbReference type="EMBL" id="HDS10418.1"/>
    </source>
</evidence>
<accession>A0A7C1E8X2</accession>
<evidence type="ECO:0000256" key="2">
    <source>
        <dbReference type="PROSITE-ProRule" id="PRU00703"/>
    </source>
</evidence>
<dbReference type="SUPFAM" id="SSF54631">
    <property type="entry name" value="CBS-domain pair"/>
    <property type="match status" value="2"/>
</dbReference>
<dbReference type="EMBL" id="DSDY01000067">
    <property type="protein sequence ID" value="HDS10418.1"/>
    <property type="molecule type" value="Genomic_DNA"/>
</dbReference>
<keyword evidence="1 2" id="KW-0129">CBS domain</keyword>
<gene>
    <name evidence="4" type="ORF">ENO04_02165</name>
</gene>
<dbReference type="Pfam" id="PF00571">
    <property type="entry name" value="CBS"/>
    <property type="match status" value="4"/>
</dbReference>
<name>A0A7C1E8X2_9CREN</name>
<feature type="domain" description="CBS" evidence="3">
    <location>
        <begin position="15"/>
        <end position="75"/>
    </location>
</feature>
<evidence type="ECO:0000259" key="3">
    <source>
        <dbReference type="PROSITE" id="PS51371"/>
    </source>
</evidence>
<evidence type="ECO:0000256" key="1">
    <source>
        <dbReference type="ARBA" id="ARBA00023122"/>
    </source>
</evidence>
<dbReference type="InterPro" id="IPR000644">
    <property type="entry name" value="CBS_dom"/>
</dbReference>
<dbReference type="PANTHER" id="PTHR43080:SF2">
    <property type="entry name" value="CBS DOMAIN-CONTAINING PROTEIN"/>
    <property type="match status" value="1"/>
</dbReference>
<feature type="domain" description="CBS" evidence="3">
    <location>
        <begin position="146"/>
        <end position="204"/>
    </location>
</feature>
<dbReference type="SMART" id="SM00116">
    <property type="entry name" value="CBS"/>
    <property type="match status" value="4"/>
</dbReference>
<organism evidence="4">
    <name type="scientific">Fervidicoccus fontis</name>
    <dbReference type="NCBI Taxonomy" id="683846"/>
    <lineage>
        <taxon>Archaea</taxon>
        <taxon>Thermoproteota</taxon>
        <taxon>Thermoprotei</taxon>
        <taxon>Fervidicoccales</taxon>
        <taxon>Fervidicoccaceae</taxon>
        <taxon>Fervidicoccus</taxon>
    </lineage>
</organism>
<dbReference type="InterPro" id="IPR046342">
    <property type="entry name" value="CBS_dom_sf"/>
</dbReference>
<proteinExistence type="predicted"/>
<sequence>MVLLLVQNISISYIMDVKTPFLEPNYKVTRAREIMRVTGARVLPVINNKYERRLLGIVTRLEILSVTSTKSELKVKDIMTQPPLIFDENLDVVLATKQMLSKDEWYVPVVKGEEYQGMLGLENIIMWLLYHRLTSDKNTVKVEEVMSRDVVFVKQDDLLTKVWYLMLKHRYGGLPVVNEKNKVVGIITQYDILSKGKARIRLESESDPLRIPVKEVMNRPVITVLPKDPIELAGEIMVRRNIGRLVVTDEAKSLIGIIDRADVLRGLLGW</sequence>
<dbReference type="Gene3D" id="3.10.580.10">
    <property type="entry name" value="CBS-domain"/>
    <property type="match status" value="2"/>
</dbReference>
<reference evidence="4" key="1">
    <citation type="journal article" date="2020" name="mSystems">
        <title>Genome- and Community-Level Interaction Insights into Carbon Utilization and Element Cycling Functions of Hydrothermarchaeota in Hydrothermal Sediment.</title>
        <authorList>
            <person name="Zhou Z."/>
            <person name="Liu Y."/>
            <person name="Xu W."/>
            <person name="Pan J."/>
            <person name="Luo Z.H."/>
            <person name="Li M."/>
        </authorList>
    </citation>
    <scope>NUCLEOTIDE SEQUENCE [LARGE SCALE GENOMIC DNA]</scope>
    <source>
        <strain evidence="4">SpSt-123</strain>
    </source>
</reference>
<dbReference type="InterPro" id="IPR051257">
    <property type="entry name" value="Diverse_CBS-Domain"/>
</dbReference>
<dbReference type="PROSITE" id="PS51371">
    <property type="entry name" value="CBS"/>
    <property type="match status" value="3"/>
</dbReference>
<dbReference type="PANTHER" id="PTHR43080">
    <property type="entry name" value="CBS DOMAIN-CONTAINING PROTEIN CBSX3, MITOCHONDRIAL"/>
    <property type="match status" value="1"/>
</dbReference>